<gene>
    <name evidence="1" type="ORF">AWC04_05510</name>
</gene>
<protein>
    <submittedName>
        <fullName evidence="1">Uncharacterized protein</fullName>
    </submittedName>
</protein>
<dbReference type="RefSeq" id="WP_085093934.1">
    <property type="nucleotide sequence ID" value="NZ_AP022603.1"/>
</dbReference>
<dbReference type="OrthoDB" id="4762547at2"/>
<evidence type="ECO:0000313" key="1">
    <source>
        <dbReference type="EMBL" id="ORV06300.1"/>
    </source>
</evidence>
<name>A0A1X1RH95_MYCFA</name>
<sequence length="107" mass="10086">MAGPLLNVSPTGVGLSAAVEAAITAELGAVVAGGTATLITVTPMGADPASVAFAAACNAAGAAYLGAAAEHTASRGLFSGAQGLAGATFETTEALRRLVTTLGSVIG</sequence>
<dbReference type="Gene3D" id="1.10.287.850">
    <property type="entry name" value="HP0062-like domain"/>
    <property type="match status" value="1"/>
</dbReference>
<reference evidence="1 2" key="1">
    <citation type="submission" date="2016-01" db="EMBL/GenBank/DDBJ databases">
        <title>The new phylogeny of the genus Mycobacterium.</title>
        <authorList>
            <person name="Tarcisio F."/>
            <person name="Conor M."/>
            <person name="Antonella G."/>
            <person name="Elisabetta G."/>
            <person name="Giulia F.S."/>
            <person name="Sara T."/>
            <person name="Anna F."/>
            <person name="Clotilde B."/>
            <person name="Roberto B."/>
            <person name="Veronica D.S."/>
            <person name="Fabio R."/>
            <person name="Monica P."/>
            <person name="Olivier J."/>
            <person name="Enrico T."/>
            <person name="Nicola S."/>
        </authorList>
    </citation>
    <scope>NUCLEOTIDE SEQUENCE [LARGE SCALE GENOMIC DNA]</scope>
    <source>
        <strain evidence="1 2">DSM 44179</strain>
    </source>
</reference>
<dbReference type="Proteomes" id="UP000193484">
    <property type="component" value="Unassembled WGS sequence"/>
</dbReference>
<accession>A0A1X1RH95</accession>
<dbReference type="AlphaFoldDB" id="A0A1X1RH95"/>
<evidence type="ECO:0000313" key="2">
    <source>
        <dbReference type="Proteomes" id="UP000193484"/>
    </source>
</evidence>
<keyword evidence="2" id="KW-1185">Reference proteome</keyword>
<dbReference type="InterPro" id="IPR000084">
    <property type="entry name" value="PE-PGRS_N"/>
</dbReference>
<dbReference type="Pfam" id="PF00934">
    <property type="entry name" value="PE"/>
    <property type="match status" value="1"/>
</dbReference>
<proteinExistence type="predicted"/>
<comment type="caution">
    <text evidence="1">The sequence shown here is derived from an EMBL/GenBank/DDBJ whole genome shotgun (WGS) entry which is preliminary data.</text>
</comment>
<organism evidence="1 2">
    <name type="scientific">Mycolicibacterium fallax</name>
    <name type="common">Mycobacterium fallax</name>
    <dbReference type="NCBI Taxonomy" id="1793"/>
    <lineage>
        <taxon>Bacteria</taxon>
        <taxon>Bacillati</taxon>
        <taxon>Actinomycetota</taxon>
        <taxon>Actinomycetes</taxon>
        <taxon>Mycobacteriales</taxon>
        <taxon>Mycobacteriaceae</taxon>
        <taxon>Mycolicibacterium</taxon>
    </lineage>
</organism>
<dbReference type="STRING" id="1793.AWC04_05510"/>
<dbReference type="EMBL" id="LQOJ01000021">
    <property type="protein sequence ID" value="ORV06300.1"/>
    <property type="molecule type" value="Genomic_DNA"/>
</dbReference>